<dbReference type="InterPro" id="IPR052337">
    <property type="entry name" value="SAT4-like"/>
</dbReference>
<protein>
    <recommendedName>
        <fullName evidence="8">Rhodopsin domain-containing protein</fullName>
    </recommendedName>
</protein>
<evidence type="ECO:0000256" key="1">
    <source>
        <dbReference type="ARBA" id="ARBA00004141"/>
    </source>
</evidence>
<keyword evidence="4 7" id="KW-0472">Membrane</keyword>
<comment type="subcellular location">
    <subcellularLocation>
        <location evidence="1">Membrane</location>
        <topology evidence="1">Multi-pass membrane protein</topology>
    </subcellularLocation>
</comment>
<accession>A0A0G4MMP5</accession>
<feature type="transmembrane region" description="Helical" evidence="7">
    <location>
        <begin position="30"/>
        <end position="51"/>
    </location>
</feature>
<evidence type="ECO:0000313" key="10">
    <source>
        <dbReference type="Proteomes" id="UP000045706"/>
    </source>
</evidence>
<dbReference type="InterPro" id="IPR049326">
    <property type="entry name" value="Rhodopsin_dom_fungi"/>
</dbReference>
<evidence type="ECO:0000256" key="7">
    <source>
        <dbReference type="SAM" id="Phobius"/>
    </source>
</evidence>
<sequence length="375" mass="41627">RPTTYYPSLIMAVVKPPNPLPPDENINPSLIGISGTLIAFVIITSTLRLWVRLVRHNLGWDDYTMAMVTVLATARFGVQVAQGTFGNGRHRWYLEKHDYQTSNMLGWFAQILLFASICLLKCSIMLLLLRIKNTKSLKITLYSVMAGLVVTNFGCIIILLSECDPVSAYWTGVGTCWEPKIRIYSIYLTISYSVLTDLLCSLLPLVVVWKVQIPFKTKVSVCCLMGLGLIATGFGIVRASSLGLVTSDLSWVYARTAIYSNAELYLGIIAANTALSRQVYVYFFGEKETSSNPSYTPNSHSRTGYLASKLRGDNVGRPETYVQAGRRGSNAKSDHSDIPLEPGIQKRTEVWISEEDLDSDGPADGKNKQQTRWTG</sequence>
<feature type="transmembrane region" description="Helical" evidence="7">
    <location>
        <begin position="141"/>
        <end position="161"/>
    </location>
</feature>
<proteinExistence type="inferred from homology"/>
<feature type="compositionally biased region" description="Acidic residues" evidence="6">
    <location>
        <begin position="352"/>
        <end position="361"/>
    </location>
</feature>
<evidence type="ECO:0000256" key="5">
    <source>
        <dbReference type="ARBA" id="ARBA00038359"/>
    </source>
</evidence>
<feature type="domain" description="Rhodopsin" evidence="8">
    <location>
        <begin position="47"/>
        <end position="279"/>
    </location>
</feature>
<reference evidence="10" key="1">
    <citation type="submission" date="2015-05" db="EMBL/GenBank/DDBJ databases">
        <authorList>
            <person name="Fogelqvist Johan"/>
        </authorList>
    </citation>
    <scope>NUCLEOTIDE SEQUENCE [LARGE SCALE GENOMIC DNA]</scope>
</reference>
<feature type="transmembrane region" description="Helical" evidence="7">
    <location>
        <begin position="221"/>
        <end position="244"/>
    </location>
</feature>
<feature type="non-terminal residue" evidence="9">
    <location>
        <position position="1"/>
    </location>
</feature>
<evidence type="ECO:0000259" key="8">
    <source>
        <dbReference type="Pfam" id="PF20684"/>
    </source>
</evidence>
<feature type="transmembrane region" description="Helical" evidence="7">
    <location>
        <begin position="105"/>
        <end position="129"/>
    </location>
</feature>
<dbReference type="GO" id="GO:0016020">
    <property type="term" value="C:membrane"/>
    <property type="evidence" value="ECO:0007669"/>
    <property type="project" value="UniProtKB-SubCell"/>
</dbReference>
<evidence type="ECO:0000256" key="6">
    <source>
        <dbReference type="SAM" id="MobiDB-lite"/>
    </source>
</evidence>
<dbReference type="Proteomes" id="UP000045706">
    <property type="component" value="Unassembled WGS sequence"/>
</dbReference>
<evidence type="ECO:0000256" key="3">
    <source>
        <dbReference type="ARBA" id="ARBA00022989"/>
    </source>
</evidence>
<name>A0A0G4MMP5_VERLO</name>
<dbReference type="AlphaFoldDB" id="A0A0G4MMP5"/>
<dbReference type="EMBL" id="CVQI01027779">
    <property type="protein sequence ID" value="CRK35417.1"/>
    <property type="molecule type" value="Genomic_DNA"/>
</dbReference>
<dbReference type="PANTHER" id="PTHR33048">
    <property type="entry name" value="PTH11-LIKE INTEGRAL MEMBRANE PROTEIN (AFU_ORTHOLOGUE AFUA_5G11245)"/>
    <property type="match status" value="1"/>
</dbReference>
<feature type="compositionally biased region" description="Polar residues" evidence="6">
    <location>
        <begin position="290"/>
        <end position="302"/>
    </location>
</feature>
<evidence type="ECO:0000313" key="9">
    <source>
        <dbReference type="EMBL" id="CRK35417.1"/>
    </source>
</evidence>
<comment type="similarity">
    <text evidence="5">Belongs to the SAT4 family.</text>
</comment>
<dbReference type="PANTHER" id="PTHR33048:SF96">
    <property type="entry name" value="INTEGRAL MEMBRANE PROTEIN"/>
    <property type="match status" value="1"/>
</dbReference>
<feature type="region of interest" description="Disordered" evidence="6">
    <location>
        <begin position="288"/>
        <end position="375"/>
    </location>
</feature>
<gene>
    <name evidence="9" type="ORF">BN1723_004150</name>
</gene>
<organism evidence="9 10">
    <name type="scientific">Verticillium longisporum</name>
    <name type="common">Verticillium dahliae var. longisporum</name>
    <dbReference type="NCBI Taxonomy" id="100787"/>
    <lineage>
        <taxon>Eukaryota</taxon>
        <taxon>Fungi</taxon>
        <taxon>Dikarya</taxon>
        <taxon>Ascomycota</taxon>
        <taxon>Pezizomycotina</taxon>
        <taxon>Sordariomycetes</taxon>
        <taxon>Hypocreomycetidae</taxon>
        <taxon>Glomerellales</taxon>
        <taxon>Plectosphaerellaceae</taxon>
        <taxon>Verticillium</taxon>
    </lineage>
</organism>
<feature type="transmembrane region" description="Helical" evidence="7">
    <location>
        <begin position="63"/>
        <end position="85"/>
    </location>
</feature>
<feature type="compositionally biased region" description="Basic and acidic residues" evidence="6">
    <location>
        <begin position="332"/>
        <end position="349"/>
    </location>
</feature>
<evidence type="ECO:0000256" key="4">
    <source>
        <dbReference type="ARBA" id="ARBA00023136"/>
    </source>
</evidence>
<dbReference type="Pfam" id="PF20684">
    <property type="entry name" value="Fung_rhodopsin"/>
    <property type="match status" value="1"/>
</dbReference>
<evidence type="ECO:0000256" key="2">
    <source>
        <dbReference type="ARBA" id="ARBA00022692"/>
    </source>
</evidence>
<keyword evidence="2 7" id="KW-0812">Transmembrane</keyword>
<feature type="transmembrane region" description="Helical" evidence="7">
    <location>
        <begin position="181"/>
        <end position="209"/>
    </location>
</feature>
<keyword evidence="3 7" id="KW-1133">Transmembrane helix</keyword>